<dbReference type="Proteomes" id="UP000054454">
    <property type="component" value="Unassembled WGS sequence"/>
</dbReference>
<evidence type="ECO:0000256" key="8">
    <source>
        <dbReference type="ARBA" id="ARBA00048679"/>
    </source>
</evidence>
<keyword evidence="6 10" id="KW-0067">ATP-binding</keyword>
<dbReference type="EC" id="2.7.11.1" evidence="1"/>
<dbReference type="RefSeq" id="XP_018225407.1">
    <property type="nucleotide sequence ID" value="XM_018370889.1"/>
</dbReference>
<dbReference type="GO" id="GO:1903329">
    <property type="term" value="P:regulation of iron-sulfur cluster assembly"/>
    <property type="evidence" value="ECO:0007669"/>
    <property type="project" value="EnsemblFungi"/>
</dbReference>
<dbReference type="GO" id="GO:0000082">
    <property type="term" value="P:G1/S transition of mitotic cell cycle"/>
    <property type="evidence" value="ECO:0007669"/>
    <property type="project" value="EnsemblFungi"/>
</dbReference>
<evidence type="ECO:0000256" key="9">
    <source>
        <dbReference type="ARBA" id="ARBA00078109"/>
    </source>
</evidence>
<keyword evidence="4 10" id="KW-0547">Nucleotide-binding</keyword>
<dbReference type="PANTHER" id="PTHR24346">
    <property type="entry name" value="MAP/MICROTUBULE AFFINITY-REGULATING KINASE"/>
    <property type="match status" value="1"/>
</dbReference>
<dbReference type="SUPFAM" id="SSF56112">
    <property type="entry name" value="Protein kinase-like (PK-like)"/>
    <property type="match status" value="1"/>
</dbReference>
<sequence>MKTRVNIRNGDKKMEFNEGKIKESSSLIVEKVIMEKKEGLLPVMEVSLESVTHVSCNENKEEIKGDYEERNEKKGPQDEGNMKGDVCMTSFVSAQLKKATLKFHRIFSPFERETEGHKTKENDKNKVEIKDKDSDMFLKQQDIRKNGCNEKPQISNHKNENISDFFTLCSDGTHFHTFRKVFRGHRFRFVFRDLFGIIKKSRAYALDNSTQNHSGFINSWIDKMKPERSNSSKKEKNHLNSGSSLYEKYGHCHEIIGKGAFGVVRISYKVDPKNAYAEQFYAVKEFRKRPTESTKRYTKRLTSEFCISSTLRHPNVIHTLDLIQDSKGDYCEVMEFCAGGDLYSLIFSSGKLNIIEANCYFKQLMLGVEYMHEMGVAHRDLKPENLLLTHNGVLKITDFGNGECFKMAWEKKAHLTCGLCGSIPYIAPEEYTDKEFDPCAVDIWATGVIYMAMRTGCHLWRIAKENEDEFYKKYLQERKKPSGYLPIDSLLETNCKNVIYSILDPSPDRRITAKYILRSEWVQQILLCKAGQLGF</sequence>
<dbReference type="GO" id="GO:0004674">
    <property type="term" value="F:protein serine/threonine kinase activity"/>
    <property type="evidence" value="ECO:0007669"/>
    <property type="project" value="UniProtKB-KW"/>
</dbReference>
<evidence type="ECO:0000256" key="2">
    <source>
        <dbReference type="ARBA" id="ARBA00022527"/>
    </source>
</evidence>
<dbReference type="AlphaFoldDB" id="A0A0W4ZG65"/>
<evidence type="ECO:0000313" key="13">
    <source>
        <dbReference type="EMBL" id="KTW27365.1"/>
    </source>
</evidence>
<dbReference type="CDD" id="cd13994">
    <property type="entry name" value="STKc_HAL4_like"/>
    <property type="match status" value="1"/>
</dbReference>
<dbReference type="GO" id="GO:0030007">
    <property type="term" value="P:intracellular potassium ion homeostasis"/>
    <property type="evidence" value="ECO:0007669"/>
    <property type="project" value="EnsemblFungi"/>
</dbReference>
<dbReference type="PANTHER" id="PTHR24346:SF30">
    <property type="entry name" value="MATERNAL EMBRYONIC LEUCINE ZIPPER KINASE"/>
    <property type="match status" value="1"/>
</dbReference>
<evidence type="ECO:0000256" key="4">
    <source>
        <dbReference type="ARBA" id="ARBA00022741"/>
    </source>
</evidence>
<evidence type="ECO:0000313" key="14">
    <source>
        <dbReference type="Proteomes" id="UP000054454"/>
    </source>
</evidence>
<feature type="domain" description="Protein kinase" evidence="12">
    <location>
        <begin position="250"/>
        <end position="522"/>
    </location>
</feature>
<dbReference type="InterPro" id="IPR011009">
    <property type="entry name" value="Kinase-like_dom_sf"/>
</dbReference>
<reference evidence="14" key="1">
    <citation type="journal article" date="2016" name="Nat. Commun.">
        <title>Genome analysis of three Pneumocystis species reveals adaptation mechanisms to life exclusively in mammalian hosts.</title>
        <authorList>
            <person name="Ma L."/>
            <person name="Chen Z."/>
            <person name="Huang D.W."/>
            <person name="Kutty G."/>
            <person name="Ishihara M."/>
            <person name="Wang H."/>
            <person name="Abouelleil A."/>
            <person name="Bishop L."/>
            <person name="Davey E."/>
            <person name="Deng R."/>
            <person name="Deng X."/>
            <person name="Fan L."/>
            <person name="Fantoni G."/>
            <person name="Fitzgerald M."/>
            <person name="Gogineni E."/>
            <person name="Goldberg J.M."/>
            <person name="Handley G."/>
            <person name="Hu X."/>
            <person name="Huber C."/>
            <person name="Jiao X."/>
            <person name="Jones K."/>
            <person name="Levin J.Z."/>
            <person name="Liu Y."/>
            <person name="Macdonald P."/>
            <person name="Melnikov A."/>
            <person name="Raley C."/>
            <person name="Sassi M."/>
            <person name="Sherman B.T."/>
            <person name="Song X."/>
            <person name="Sykes S."/>
            <person name="Tran B."/>
            <person name="Walsh L."/>
            <person name="Xia Y."/>
            <person name="Yang J."/>
            <person name="Young S."/>
            <person name="Zeng Q."/>
            <person name="Zheng X."/>
            <person name="Stephens R."/>
            <person name="Nusbaum C."/>
            <person name="Birren B.W."/>
            <person name="Azadi P."/>
            <person name="Lempicki R.A."/>
            <person name="Cuomo C.A."/>
            <person name="Kovacs J.A."/>
        </authorList>
    </citation>
    <scope>NUCLEOTIDE SEQUENCE [LARGE SCALE GENOMIC DNA]</scope>
    <source>
        <strain evidence="14">B80</strain>
    </source>
</reference>
<evidence type="ECO:0000256" key="11">
    <source>
        <dbReference type="SAM" id="MobiDB-lite"/>
    </source>
</evidence>
<evidence type="ECO:0000256" key="7">
    <source>
        <dbReference type="ARBA" id="ARBA00047899"/>
    </source>
</evidence>
<evidence type="ECO:0000256" key="6">
    <source>
        <dbReference type="ARBA" id="ARBA00022840"/>
    </source>
</evidence>
<dbReference type="PROSITE" id="PS50011">
    <property type="entry name" value="PROTEIN_KINASE_DOM"/>
    <property type="match status" value="1"/>
</dbReference>
<evidence type="ECO:0000256" key="1">
    <source>
        <dbReference type="ARBA" id="ARBA00012513"/>
    </source>
</evidence>
<feature type="region of interest" description="Disordered" evidence="11">
    <location>
        <begin position="59"/>
        <end position="82"/>
    </location>
</feature>
<dbReference type="EMBL" id="LFVZ01000010">
    <property type="protein sequence ID" value="KTW27365.1"/>
    <property type="molecule type" value="Genomic_DNA"/>
</dbReference>
<dbReference type="OrthoDB" id="6513151at2759"/>
<evidence type="ECO:0000256" key="5">
    <source>
        <dbReference type="ARBA" id="ARBA00022777"/>
    </source>
</evidence>
<keyword evidence="3" id="KW-0808">Transferase</keyword>
<dbReference type="VEuPathDB" id="FungiDB:T552_02344"/>
<dbReference type="SMART" id="SM00220">
    <property type="entry name" value="S_TKc"/>
    <property type="match status" value="1"/>
</dbReference>
<protein>
    <recommendedName>
        <fullName evidence="1">non-specific serine/threonine protein kinase</fullName>
        <ecNumber evidence="1">2.7.11.1</ecNumber>
    </recommendedName>
    <alternativeName>
        <fullName evidence="9">Halotolerance protein 4</fullName>
    </alternativeName>
</protein>
<dbReference type="Gene3D" id="1.10.510.10">
    <property type="entry name" value="Transferase(Phosphotransferase) domain 1"/>
    <property type="match status" value="1"/>
</dbReference>
<keyword evidence="2" id="KW-0723">Serine/threonine-protein kinase</keyword>
<comment type="catalytic activity">
    <reaction evidence="7">
        <text>L-threonyl-[protein] + ATP = O-phospho-L-threonyl-[protein] + ADP + H(+)</text>
        <dbReference type="Rhea" id="RHEA:46608"/>
        <dbReference type="Rhea" id="RHEA-COMP:11060"/>
        <dbReference type="Rhea" id="RHEA-COMP:11605"/>
        <dbReference type="ChEBI" id="CHEBI:15378"/>
        <dbReference type="ChEBI" id="CHEBI:30013"/>
        <dbReference type="ChEBI" id="CHEBI:30616"/>
        <dbReference type="ChEBI" id="CHEBI:61977"/>
        <dbReference type="ChEBI" id="CHEBI:456216"/>
        <dbReference type="EC" id="2.7.11.1"/>
    </reaction>
</comment>
<dbReference type="GO" id="GO:0045807">
    <property type="term" value="P:positive regulation of endocytosis"/>
    <property type="evidence" value="ECO:0007669"/>
    <property type="project" value="EnsemblFungi"/>
</dbReference>
<keyword evidence="5" id="KW-0418">Kinase</keyword>
<keyword evidence="14" id="KW-1185">Reference proteome</keyword>
<dbReference type="PROSITE" id="PS00108">
    <property type="entry name" value="PROTEIN_KINASE_ST"/>
    <property type="match status" value="1"/>
</dbReference>
<dbReference type="GO" id="GO:0005524">
    <property type="term" value="F:ATP binding"/>
    <property type="evidence" value="ECO:0007669"/>
    <property type="project" value="UniProtKB-UniRule"/>
</dbReference>
<evidence type="ECO:0000256" key="10">
    <source>
        <dbReference type="PROSITE-ProRule" id="PRU10141"/>
    </source>
</evidence>
<evidence type="ECO:0000259" key="12">
    <source>
        <dbReference type="PROSITE" id="PS50011"/>
    </source>
</evidence>
<organism evidence="13 14">
    <name type="scientific">Pneumocystis carinii (strain B80)</name>
    <name type="common">Rat pneumocystis pneumonia agent</name>
    <name type="synonym">Pneumocystis carinii f. sp. carinii</name>
    <dbReference type="NCBI Taxonomy" id="1408658"/>
    <lineage>
        <taxon>Eukaryota</taxon>
        <taxon>Fungi</taxon>
        <taxon>Dikarya</taxon>
        <taxon>Ascomycota</taxon>
        <taxon>Taphrinomycotina</taxon>
        <taxon>Pneumocystomycetes</taxon>
        <taxon>Pneumocystaceae</taxon>
        <taxon>Pneumocystis</taxon>
    </lineage>
</organism>
<name>A0A0W4ZG65_PNEC8</name>
<dbReference type="Pfam" id="PF00069">
    <property type="entry name" value="Pkinase"/>
    <property type="match status" value="1"/>
</dbReference>
<dbReference type="GeneID" id="28937092"/>
<evidence type="ECO:0000256" key="3">
    <source>
        <dbReference type="ARBA" id="ARBA00022679"/>
    </source>
</evidence>
<gene>
    <name evidence="13" type="ORF">T552_02344</name>
</gene>
<dbReference type="GO" id="GO:0009249">
    <property type="term" value="P:protein lipoylation"/>
    <property type="evidence" value="ECO:0007669"/>
    <property type="project" value="EnsemblFungi"/>
</dbReference>
<feature type="binding site" evidence="10">
    <location>
        <position position="284"/>
    </location>
    <ligand>
        <name>ATP</name>
        <dbReference type="ChEBI" id="CHEBI:30616"/>
    </ligand>
</feature>
<dbReference type="GO" id="GO:0035556">
    <property type="term" value="P:intracellular signal transduction"/>
    <property type="evidence" value="ECO:0007669"/>
    <property type="project" value="TreeGrafter"/>
</dbReference>
<dbReference type="InterPro" id="IPR000719">
    <property type="entry name" value="Prot_kinase_dom"/>
</dbReference>
<dbReference type="PROSITE" id="PS00107">
    <property type="entry name" value="PROTEIN_KINASE_ATP"/>
    <property type="match status" value="1"/>
</dbReference>
<dbReference type="GO" id="GO:0005739">
    <property type="term" value="C:mitochondrion"/>
    <property type="evidence" value="ECO:0007669"/>
    <property type="project" value="EnsemblFungi"/>
</dbReference>
<dbReference type="InterPro" id="IPR008271">
    <property type="entry name" value="Ser/Thr_kinase_AS"/>
</dbReference>
<accession>A0A0W4ZG65</accession>
<comment type="catalytic activity">
    <reaction evidence="8">
        <text>L-seryl-[protein] + ATP = O-phospho-L-seryl-[protein] + ADP + H(+)</text>
        <dbReference type="Rhea" id="RHEA:17989"/>
        <dbReference type="Rhea" id="RHEA-COMP:9863"/>
        <dbReference type="Rhea" id="RHEA-COMP:11604"/>
        <dbReference type="ChEBI" id="CHEBI:15378"/>
        <dbReference type="ChEBI" id="CHEBI:29999"/>
        <dbReference type="ChEBI" id="CHEBI:30616"/>
        <dbReference type="ChEBI" id="CHEBI:83421"/>
        <dbReference type="ChEBI" id="CHEBI:456216"/>
        <dbReference type="EC" id="2.7.11.1"/>
    </reaction>
</comment>
<dbReference type="GO" id="GO:0008104">
    <property type="term" value="P:intracellular protein localization"/>
    <property type="evidence" value="ECO:0007669"/>
    <property type="project" value="EnsemblFungi"/>
</dbReference>
<proteinExistence type="predicted"/>
<comment type="caution">
    <text evidence="13">The sequence shown here is derived from an EMBL/GenBank/DDBJ whole genome shotgun (WGS) entry which is preliminary data.</text>
</comment>
<dbReference type="InterPro" id="IPR017441">
    <property type="entry name" value="Protein_kinase_ATP_BS"/>
</dbReference>
<dbReference type="FunFam" id="1.10.510.10:FF:000183">
    <property type="entry name" value="Serine/threonine-protein kinase hal4"/>
    <property type="match status" value="1"/>
</dbReference>